<name>A0AAN8VK21_9MAGN</name>
<protein>
    <submittedName>
        <fullName evidence="1">Uncharacterized protein</fullName>
    </submittedName>
</protein>
<evidence type="ECO:0000313" key="1">
    <source>
        <dbReference type="EMBL" id="KAK6935124.1"/>
    </source>
</evidence>
<proteinExistence type="predicted"/>
<gene>
    <name evidence="1" type="ORF">RJ641_035279</name>
</gene>
<comment type="caution">
    <text evidence="1">The sequence shown here is derived from an EMBL/GenBank/DDBJ whole genome shotgun (WGS) entry which is preliminary data.</text>
</comment>
<organism evidence="1 2">
    <name type="scientific">Dillenia turbinata</name>
    <dbReference type="NCBI Taxonomy" id="194707"/>
    <lineage>
        <taxon>Eukaryota</taxon>
        <taxon>Viridiplantae</taxon>
        <taxon>Streptophyta</taxon>
        <taxon>Embryophyta</taxon>
        <taxon>Tracheophyta</taxon>
        <taxon>Spermatophyta</taxon>
        <taxon>Magnoliopsida</taxon>
        <taxon>eudicotyledons</taxon>
        <taxon>Gunneridae</taxon>
        <taxon>Pentapetalae</taxon>
        <taxon>Dilleniales</taxon>
        <taxon>Dilleniaceae</taxon>
        <taxon>Dillenia</taxon>
    </lineage>
</organism>
<accession>A0AAN8VK21</accession>
<dbReference type="EMBL" id="JBAMMX010000008">
    <property type="protein sequence ID" value="KAK6935124.1"/>
    <property type="molecule type" value="Genomic_DNA"/>
</dbReference>
<dbReference type="Proteomes" id="UP001370490">
    <property type="component" value="Unassembled WGS sequence"/>
</dbReference>
<sequence>MYGSPTICRYSAVFSFQNIASLSSWSSKSKRVSRNGGSNEPILSCSILYKIHETAFGNCCGELGQA</sequence>
<dbReference type="AlphaFoldDB" id="A0AAN8VK21"/>
<keyword evidence="2" id="KW-1185">Reference proteome</keyword>
<reference evidence="1 2" key="1">
    <citation type="submission" date="2023-12" db="EMBL/GenBank/DDBJ databases">
        <title>A high-quality genome assembly for Dillenia turbinata (Dilleniales).</title>
        <authorList>
            <person name="Chanderbali A."/>
        </authorList>
    </citation>
    <scope>NUCLEOTIDE SEQUENCE [LARGE SCALE GENOMIC DNA]</scope>
    <source>
        <strain evidence="1">LSX21</strain>
        <tissue evidence="1">Leaf</tissue>
    </source>
</reference>
<evidence type="ECO:0000313" key="2">
    <source>
        <dbReference type="Proteomes" id="UP001370490"/>
    </source>
</evidence>